<evidence type="ECO:0000313" key="1">
    <source>
        <dbReference type="EMBL" id="KAK3595367.1"/>
    </source>
</evidence>
<organism evidence="1 2">
    <name type="scientific">Potamilus streckersoni</name>
    <dbReference type="NCBI Taxonomy" id="2493646"/>
    <lineage>
        <taxon>Eukaryota</taxon>
        <taxon>Metazoa</taxon>
        <taxon>Spiralia</taxon>
        <taxon>Lophotrochozoa</taxon>
        <taxon>Mollusca</taxon>
        <taxon>Bivalvia</taxon>
        <taxon>Autobranchia</taxon>
        <taxon>Heteroconchia</taxon>
        <taxon>Palaeoheterodonta</taxon>
        <taxon>Unionida</taxon>
        <taxon>Unionoidea</taxon>
        <taxon>Unionidae</taxon>
        <taxon>Ambleminae</taxon>
        <taxon>Lampsilini</taxon>
        <taxon>Potamilus</taxon>
    </lineage>
</organism>
<keyword evidence="2" id="KW-1185">Reference proteome</keyword>
<accession>A0AAE0VZX3</accession>
<dbReference type="AlphaFoldDB" id="A0AAE0VZX3"/>
<name>A0AAE0VZX3_9BIVA</name>
<proteinExistence type="predicted"/>
<comment type="caution">
    <text evidence="1">The sequence shown here is derived from an EMBL/GenBank/DDBJ whole genome shotgun (WGS) entry which is preliminary data.</text>
</comment>
<sequence length="68" mass="7427">MAVEDNKLPPRASKVGSFMPSAIEENSNLQLHAQNSCCGITIGHITPCIQGLQGKYYQPQKNHSVFKA</sequence>
<dbReference type="EMBL" id="JAEAOA010000576">
    <property type="protein sequence ID" value="KAK3595367.1"/>
    <property type="molecule type" value="Genomic_DNA"/>
</dbReference>
<protein>
    <submittedName>
        <fullName evidence="1">Uncharacterized protein</fullName>
    </submittedName>
</protein>
<dbReference type="Proteomes" id="UP001195483">
    <property type="component" value="Unassembled WGS sequence"/>
</dbReference>
<reference evidence="1" key="2">
    <citation type="journal article" date="2021" name="Genome Biol. Evol.">
        <title>Developing a high-quality reference genome for a parasitic bivalve with doubly uniparental inheritance (Bivalvia: Unionida).</title>
        <authorList>
            <person name="Smith C.H."/>
        </authorList>
    </citation>
    <scope>NUCLEOTIDE SEQUENCE</scope>
    <source>
        <strain evidence="1">CHS0354</strain>
        <tissue evidence="1">Mantle</tissue>
    </source>
</reference>
<reference evidence="1" key="1">
    <citation type="journal article" date="2021" name="Genome Biol. Evol.">
        <title>A High-Quality Reference Genome for a Parasitic Bivalve with Doubly Uniparental Inheritance (Bivalvia: Unionida).</title>
        <authorList>
            <person name="Smith C.H."/>
        </authorList>
    </citation>
    <scope>NUCLEOTIDE SEQUENCE</scope>
    <source>
        <strain evidence="1">CHS0354</strain>
    </source>
</reference>
<gene>
    <name evidence="1" type="ORF">CHS0354_008792</name>
</gene>
<evidence type="ECO:0000313" key="2">
    <source>
        <dbReference type="Proteomes" id="UP001195483"/>
    </source>
</evidence>
<reference evidence="1" key="3">
    <citation type="submission" date="2023-05" db="EMBL/GenBank/DDBJ databases">
        <authorList>
            <person name="Smith C.H."/>
        </authorList>
    </citation>
    <scope>NUCLEOTIDE SEQUENCE</scope>
    <source>
        <strain evidence="1">CHS0354</strain>
        <tissue evidence="1">Mantle</tissue>
    </source>
</reference>